<dbReference type="PANTHER" id="PTHR39323:SF1">
    <property type="entry name" value="BLR1149 PROTEIN"/>
    <property type="match status" value="1"/>
</dbReference>
<organism evidence="2 3">
    <name type="scientific">Methanothrix harundinacea</name>
    <dbReference type="NCBI Taxonomy" id="301375"/>
    <lineage>
        <taxon>Archaea</taxon>
        <taxon>Methanobacteriati</taxon>
        <taxon>Methanobacteriota</taxon>
        <taxon>Stenosarchaea group</taxon>
        <taxon>Methanomicrobia</taxon>
        <taxon>Methanotrichales</taxon>
        <taxon>Methanotrichaceae</taxon>
        <taxon>Methanothrix</taxon>
    </lineage>
</organism>
<dbReference type="PANTHER" id="PTHR39323">
    <property type="entry name" value="BLR1149 PROTEIN"/>
    <property type="match status" value="1"/>
</dbReference>
<dbReference type="AlphaFoldDB" id="A0A117LFS6"/>
<dbReference type="Proteomes" id="UP000057043">
    <property type="component" value="Unassembled WGS sequence"/>
</dbReference>
<dbReference type="PIRSF" id="PIRSF000887">
    <property type="entry name" value="Pesterase_MJ0037"/>
    <property type="match status" value="1"/>
</dbReference>
<dbReference type="InterPro" id="IPR004843">
    <property type="entry name" value="Calcineurin-like_PHP"/>
</dbReference>
<proteinExistence type="predicted"/>
<dbReference type="EMBL" id="LGFT01000016">
    <property type="protein sequence ID" value="KUK44770.1"/>
    <property type="molecule type" value="Genomic_DNA"/>
</dbReference>
<dbReference type="GO" id="GO:0016787">
    <property type="term" value="F:hydrolase activity"/>
    <property type="evidence" value="ECO:0007669"/>
    <property type="project" value="InterPro"/>
</dbReference>
<gene>
    <name evidence="2" type="ORF">XD72_0875</name>
</gene>
<evidence type="ECO:0000313" key="2">
    <source>
        <dbReference type="EMBL" id="KUK44770.1"/>
    </source>
</evidence>
<accession>A0A117LFS6</accession>
<reference evidence="2 3" key="1">
    <citation type="journal article" date="2015" name="MBio">
        <title>Genome-Resolved Metagenomic Analysis Reveals Roles for Candidate Phyla and Other Microbial Community Members in Biogeochemical Transformations in Oil Reservoirs.</title>
        <authorList>
            <person name="Hu P."/>
            <person name="Tom L."/>
            <person name="Singh A."/>
            <person name="Thomas B.C."/>
            <person name="Baker B.J."/>
            <person name="Piceno Y.M."/>
            <person name="Andersen G.L."/>
            <person name="Banfield J.F."/>
        </authorList>
    </citation>
    <scope>NUCLEOTIDE SEQUENCE [LARGE SCALE GENOMIC DNA]</scope>
    <source>
        <strain evidence="2">57_489</strain>
    </source>
</reference>
<dbReference type="PATRIC" id="fig|301375.7.peg.446"/>
<evidence type="ECO:0000313" key="3">
    <source>
        <dbReference type="Proteomes" id="UP000057043"/>
    </source>
</evidence>
<dbReference type="CDD" id="cd07391">
    <property type="entry name" value="MPP_PF1019"/>
    <property type="match status" value="1"/>
</dbReference>
<sequence length="260" mass="29185">MIRTRPIPNEPLLLVEGDLRVLVATDLHIGIEHQLWLGGASVPSQTNKMLEDLRHLVGEVKPDRLIFLGDVKHNLPRTSFQEKSEVPSFLKSLCDIVRIDLVLGNHDIGISELAPKKIEIHPASGFVLDGVGYFHGHTWPASDLFEAEALVASHLHPAVRLADRLGSGPPERAWVRAPLSIDRLREEYRRDLKSPEITIVPAYNPLCGGYPLDSAAREDRGPLPKMARLERGRVYLLDGTDLGRLDRIRTVQALKTRRRR</sequence>
<name>A0A117LFS6_9EURY</name>
<dbReference type="Pfam" id="PF00149">
    <property type="entry name" value="Metallophos"/>
    <property type="match status" value="1"/>
</dbReference>
<dbReference type="InterPro" id="IPR024173">
    <property type="entry name" value="Pesterase_MJ0037-like"/>
</dbReference>
<evidence type="ECO:0000259" key="1">
    <source>
        <dbReference type="Pfam" id="PF00149"/>
    </source>
</evidence>
<dbReference type="Gene3D" id="3.60.21.10">
    <property type="match status" value="1"/>
</dbReference>
<comment type="caution">
    <text evidence="2">The sequence shown here is derived from an EMBL/GenBank/DDBJ whole genome shotgun (WGS) entry which is preliminary data.</text>
</comment>
<feature type="domain" description="Calcineurin-like phosphoesterase" evidence="1">
    <location>
        <begin position="19"/>
        <end position="121"/>
    </location>
</feature>
<dbReference type="InterPro" id="IPR029052">
    <property type="entry name" value="Metallo-depent_PP-like"/>
</dbReference>
<dbReference type="SUPFAM" id="SSF56300">
    <property type="entry name" value="Metallo-dependent phosphatases"/>
    <property type="match status" value="1"/>
</dbReference>
<protein>
    <submittedName>
        <fullName evidence="2">Ser/Thr protein phosphatase family protein</fullName>
    </submittedName>
</protein>